<dbReference type="RefSeq" id="WP_006830422.1">
    <property type="nucleotide sequence ID" value="NZ_AJYB01000037.1"/>
</dbReference>
<gene>
    <name evidence="1" type="ORF">A1A1_12272</name>
</gene>
<protein>
    <submittedName>
        <fullName evidence="1">Uncharacterized protein</fullName>
    </submittedName>
</protein>
<dbReference type="Proteomes" id="UP000004725">
    <property type="component" value="Unassembled WGS sequence"/>
</dbReference>
<reference evidence="1 2" key="1">
    <citation type="journal article" date="2012" name="J. Bacteriol.">
        <title>Genome Sequence of the Antarctic Psychrophile Bacterium Planococcus antarcticus DSM 14505.</title>
        <authorList>
            <person name="Margolles A."/>
            <person name="Gueimonde M."/>
            <person name="Sanchez B."/>
        </authorList>
    </citation>
    <scope>NUCLEOTIDE SEQUENCE [LARGE SCALE GENOMIC DNA]</scope>
    <source>
        <strain evidence="1 2">DSM 14505</strain>
    </source>
</reference>
<evidence type="ECO:0000313" key="1">
    <source>
        <dbReference type="EMBL" id="EIM06206.1"/>
    </source>
</evidence>
<evidence type="ECO:0000313" key="2">
    <source>
        <dbReference type="Proteomes" id="UP000004725"/>
    </source>
</evidence>
<proteinExistence type="predicted"/>
<name>A0AA87LRG8_9BACL</name>
<organism evidence="1 2">
    <name type="scientific">Planococcus antarcticus DSM 14505</name>
    <dbReference type="NCBI Taxonomy" id="1185653"/>
    <lineage>
        <taxon>Bacteria</taxon>
        <taxon>Bacillati</taxon>
        <taxon>Bacillota</taxon>
        <taxon>Bacilli</taxon>
        <taxon>Bacillales</taxon>
        <taxon>Caryophanaceae</taxon>
        <taxon>Planococcus</taxon>
    </lineage>
</organism>
<comment type="caution">
    <text evidence="1">The sequence shown here is derived from an EMBL/GenBank/DDBJ whole genome shotgun (WGS) entry which is preliminary data.</text>
</comment>
<dbReference type="EMBL" id="AJYB01000037">
    <property type="protein sequence ID" value="EIM06206.1"/>
    <property type="molecule type" value="Genomic_DNA"/>
</dbReference>
<sequence length="76" mass="8662">MECKNCSVEAIRFEIKLEGVKNLSASQIVIDHLERREIGVIQKKNKLQMDEKGAVLTLFWGTYLFPQSKIPAVISK</sequence>
<dbReference type="AlphaFoldDB" id="A0AA87LRG8"/>
<accession>A0AA87LRG8</accession>